<dbReference type="SMART" id="SM00899">
    <property type="entry name" value="FeoA"/>
    <property type="match status" value="1"/>
</dbReference>
<protein>
    <submittedName>
        <fullName evidence="3">Ferrous iron transport protein A</fullName>
    </submittedName>
</protein>
<accession>A0A8J6NMS4</accession>
<organism evidence="3 4">
    <name type="scientific">Candidatus Desulfolinea nitratireducens</name>
    <dbReference type="NCBI Taxonomy" id="2841698"/>
    <lineage>
        <taxon>Bacteria</taxon>
        <taxon>Bacillati</taxon>
        <taxon>Chloroflexota</taxon>
        <taxon>Anaerolineae</taxon>
        <taxon>Anaerolineales</taxon>
        <taxon>Anaerolineales incertae sedis</taxon>
        <taxon>Candidatus Desulfolinea</taxon>
    </lineage>
</organism>
<dbReference type="InterPro" id="IPR038157">
    <property type="entry name" value="FeoA_core_dom"/>
</dbReference>
<dbReference type="Gene3D" id="2.30.30.90">
    <property type="match status" value="1"/>
</dbReference>
<comment type="caution">
    <text evidence="3">The sequence shown here is derived from an EMBL/GenBank/DDBJ whole genome shotgun (WGS) entry which is preliminary data.</text>
</comment>
<dbReference type="Proteomes" id="UP000614469">
    <property type="component" value="Unassembled WGS sequence"/>
</dbReference>
<feature type="domain" description="Ferrous iron transporter FeoA-like" evidence="2">
    <location>
        <begin position="25"/>
        <end position="96"/>
    </location>
</feature>
<dbReference type="SUPFAM" id="SSF50037">
    <property type="entry name" value="C-terminal domain of transcriptional repressors"/>
    <property type="match status" value="1"/>
</dbReference>
<name>A0A8J6NMS4_9CHLR</name>
<evidence type="ECO:0000259" key="2">
    <source>
        <dbReference type="SMART" id="SM00899"/>
    </source>
</evidence>
<dbReference type="InterPro" id="IPR007167">
    <property type="entry name" value="Fe-transptr_FeoA-like"/>
</dbReference>
<dbReference type="InterPro" id="IPR008988">
    <property type="entry name" value="Transcriptional_repressor_C"/>
</dbReference>
<reference evidence="3 4" key="1">
    <citation type="submission" date="2020-08" db="EMBL/GenBank/DDBJ databases">
        <title>Bridging the membrane lipid divide: bacteria of the FCB group superphylum have the potential to synthesize archaeal ether lipids.</title>
        <authorList>
            <person name="Villanueva L."/>
            <person name="Von Meijenfeldt F.A.B."/>
            <person name="Westbye A.B."/>
            <person name="Yadav S."/>
            <person name="Hopmans E.C."/>
            <person name="Dutilh B.E."/>
            <person name="Sinninghe Damste J.S."/>
        </authorList>
    </citation>
    <scope>NUCLEOTIDE SEQUENCE [LARGE SCALE GENOMIC DNA]</scope>
    <source>
        <strain evidence="3">NIOZ-UU36</strain>
    </source>
</reference>
<evidence type="ECO:0000256" key="1">
    <source>
        <dbReference type="ARBA" id="ARBA00023004"/>
    </source>
</evidence>
<proteinExistence type="predicted"/>
<dbReference type="GO" id="GO:0046914">
    <property type="term" value="F:transition metal ion binding"/>
    <property type="evidence" value="ECO:0007669"/>
    <property type="project" value="InterPro"/>
</dbReference>
<dbReference type="AlphaFoldDB" id="A0A8J6NMS4"/>
<evidence type="ECO:0000313" key="4">
    <source>
        <dbReference type="Proteomes" id="UP000614469"/>
    </source>
</evidence>
<keyword evidence="1" id="KW-0408">Iron</keyword>
<dbReference type="Pfam" id="PF04023">
    <property type="entry name" value="FeoA"/>
    <property type="match status" value="1"/>
</dbReference>
<gene>
    <name evidence="3" type="ORF">H8E29_15930</name>
</gene>
<evidence type="ECO:0000313" key="3">
    <source>
        <dbReference type="EMBL" id="MBC8336752.1"/>
    </source>
</evidence>
<sequence length="97" mass="10810">MTLNWSLRKKTDPISQKENIDPSINLLSDLETNSLAQIKGFAPSLSVKLKAHLQAYGIIPGNTLRVQQKKPVTVVQVEHTEIALETELAKSIYVEIN</sequence>
<dbReference type="EMBL" id="JACNJN010000188">
    <property type="protein sequence ID" value="MBC8336752.1"/>
    <property type="molecule type" value="Genomic_DNA"/>
</dbReference>